<organism evidence="2 3">
    <name type="scientific">Dissostichus mawsoni</name>
    <name type="common">Antarctic cod</name>
    <dbReference type="NCBI Taxonomy" id="36200"/>
    <lineage>
        <taxon>Eukaryota</taxon>
        <taxon>Metazoa</taxon>
        <taxon>Chordata</taxon>
        <taxon>Craniata</taxon>
        <taxon>Vertebrata</taxon>
        <taxon>Euteleostomi</taxon>
        <taxon>Actinopterygii</taxon>
        <taxon>Neopterygii</taxon>
        <taxon>Teleostei</taxon>
        <taxon>Neoteleostei</taxon>
        <taxon>Acanthomorphata</taxon>
        <taxon>Eupercaria</taxon>
        <taxon>Perciformes</taxon>
        <taxon>Notothenioidei</taxon>
        <taxon>Nototheniidae</taxon>
        <taxon>Dissostichus</taxon>
    </lineage>
</organism>
<dbReference type="AlphaFoldDB" id="A0A7J5YNF9"/>
<proteinExistence type="predicted"/>
<reference evidence="2 3" key="1">
    <citation type="submission" date="2020-03" db="EMBL/GenBank/DDBJ databases">
        <title>Dissostichus mawsoni Genome sequencing and assembly.</title>
        <authorList>
            <person name="Park H."/>
        </authorList>
    </citation>
    <scope>NUCLEOTIDE SEQUENCE [LARGE SCALE GENOMIC DNA]</scope>
    <source>
        <strain evidence="2">DM0001</strain>
        <tissue evidence="2">Muscle</tissue>
    </source>
</reference>
<feature type="region of interest" description="Disordered" evidence="1">
    <location>
        <begin position="547"/>
        <end position="575"/>
    </location>
</feature>
<dbReference type="Proteomes" id="UP000518266">
    <property type="component" value="Unassembled WGS sequence"/>
</dbReference>
<accession>A0A7J5YNF9</accession>
<comment type="caution">
    <text evidence="2">The sequence shown here is derived from an EMBL/GenBank/DDBJ whole genome shotgun (WGS) entry which is preliminary data.</text>
</comment>
<evidence type="ECO:0000313" key="3">
    <source>
        <dbReference type="Proteomes" id="UP000518266"/>
    </source>
</evidence>
<evidence type="ECO:0000256" key="1">
    <source>
        <dbReference type="SAM" id="MobiDB-lite"/>
    </source>
</evidence>
<dbReference type="OrthoDB" id="8988633at2759"/>
<dbReference type="EMBL" id="JAAKFY010000010">
    <property type="protein sequence ID" value="KAF3850945.1"/>
    <property type="molecule type" value="Genomic_DNA"/>
</dbReference>
<protein>
    <submittedName>
        <fullName evidence="2">Uncharacterized protein</fullName>
    </submittedName>
</protein>
<feature type="compositionally biased region" description="Polar residues" evidence="1">
    <location>
        <begin position="1"/>
        <end position="22"/>
    </location>
</feature>
<feature type="compositionally biased region" description="Polar residues" evidence="1">
    <location>
        <begin position="547"/>
        <end position="556"/>
    </location>
</feature>
<evidence type="ECO:0000313" key="2">
    <source>
        <dbReference type="EMBL" id="KAF3850945.1"/>
    </source>
</evidence>
<feature type="region of interest" description="Disordered" evidence="1">
    <location>
        <begin position="442"/>
        <end position="462"/>
    </location>
</feature>
<keyword evidence="3" id="KW-1185">Reference proteome</keyword>
<feature type="compositionally biased region" description="Basic and acidic residues" evidence="1">
    <location>
        <begin position="557"/>
        <end position="572"/>
    </location>
</feature>
<feature type="compositionally biased region" description="Acidic residues" evidence="1">
    <location>
        <begin position="28"/>
        <end position="40"/>
    </location>
</feature>
<name>A0A7J5YNF9_DISMA</name>
<sequence>MTSTQSPHLTSSEHFITEQGSGVFTDDSTLEDESSGDDLSDGPTTFEPVTSHPLSSTVAATKGIMLSSSAVAFPEESSSDQTTALLDIKDIEIKSTASSLFSTEKPKTTTSLHESGPYVSTSAQTVSSSLYSTEKPNITVYAVTSAQLVNTSLSATATSTPSSAFTFGEATGETETLVSVTATTDEQVSSQSGDIAPDTERPITSESIVPSVSSIGQEEFTLAEHITQSSYTTISPHTKEASVSDHSAIDFTTESSSTEHKQTVGTMMSTPIPSIIYQSITDQQVVIITPSSSIAKTDLTEQTPTMVLHVSKPSASTTIIFTEDAKDEDELFSTATDSMREGSPTPELITKDDNIIDADTISIVPSSSFYPTIQTEEAGGVTPITMSQMLEVTEQSEVTLHATSITELALALSSSEYSTPTPKPTIVEGVSSMETSSEEVETSSEEVVTSAPQATPANTLSTNSVSQVTHLTTPYTVFPIERQSKPVPELVENDFSGDDTADNVTESITEIAASSFVPSQTLTETTDSSSITPVSIAATQLTSVSTEPGTLKTTSKAFDKESSGDDSREWTASEKTTTSTVSYCSALKNQLLPLNKDIQMR</sequence>
<feature type="compositionally biased region" description="Polar residues" evidence="1">
    <location>
        <begin position="451"/>
        <end position="462"/>
    </location>
</feature>
<gene>
    <name evidence="2" type="ORF">F7725_012717</name>
</gene>
<feature type="region of interest" description="Disordered" evidence="1">
    <location>
        <begin position="1"/>
        <end position="54"/>
    </location>
</feature>